<dbReference type="PhylomeDB" id="D2A6B1"/>
<dbReference type="EMBL" id="KQ971347">
    <property type="protein sequence ID" value="EFA04952.1"/>
    <property type="molecule type" value="Genomic_DNA"/>
</dbReference>
<feature type="coiled-coil region" evidence="1">
    <location>
        <begin position="34"/>
        <end position="222"/>
    </location>
</feature>
<proteinExistence type="predicted"/>
<evidence type="ECO:0000313" key="3">
    <source>
        <dbReference type="Proteomes" id="UP000007266"/>
    </source>
</evidence>
<evidence type="ECO:0000313" key="2">
    <source>
        <dbReference type="EMBL" id="EFA04952.1"/>
    </source>
</evidence>
<organism evidence="2 3">
    <name type="scientific">Tribolium castaneum</name>
    <name type="common">Red flour beetle</name>
    <dbReference type="NCBI Taxonomy" id="7070"/>
    <lineage>
        <taxon>Eukaryota</taxon>
        <taxon>Metazoa</taxon>
        <taxon>Ecdysozoa</taxon>
        <taxon>Arthropoda</taxon>
        <taxon>Hexapoda</taxon>
        <taxon>Insecta</taxon>
        <taxon>Pterygota</taxon>
        <taxon>Neoptera</taxon>
        <taxon>Endopterygota</taxon>
        <taxon>Coleoptera</taxon>
        <taxon>Polyphaga</taxon>
        <taxon>Cucujiformia</taxon>
        <taxon>Tenebrionidae</taxon>
        <taxon>Tenebrionidae incertae sedis</taxon>
        <taxon>Tribolium</taxon>
    </lineage>
</organism>
<dbReference type="Proteomes" id="UP000007266">
    <property type="component" value="Linkage group 6"/>
</dbReference>
<dbReference type="STRING" id="7070.D2A6B1"/>
<dbReference type="KEGG" id="tca:100141952"/>
<protein>
    <submittedName>
        <fullName evidence="2">Uncharacterized protein</fullName>
    </submittedName>
</protein>
<name>D2A6B1_TRICA</name>
<evidence type="ECO:0000256" key="1">
    <source>
        <dbReference type="SAM" id="Coils"/>
    </source>
</evidence>
<dbReference type="AlphaFoldDB" id="D2A6B1"/>
<accession>D2A6B1</accession>
<sequence length="245" mass="29441">MVDESVIFEIQVEKKVLEQVFHENKHLKDSYDKLIKNEDVIKSYKDEIKNLTNKTQTLQQTNQTLSEENAKLKTKIEELLKTDNTKQLKERLMKTQEENRKLDQDKLDLEFQVKNLTRKLRLEEEKEKSNDLAQVECKLLKLKLHAIENEKNYLISDFERERKIITKQNKPRVQKLEENLRHLRKWIEKESRERRPRDTDQVKALKAQIATLENDKIDLIEGFELERKVFRKILKDNGHTNNHLS</sequence>
<gene>
    <name evidence="2" type="primary">AUGUSTUS-3.0.2_15020</name>
    <name evidence="2" type="ORF">TcasGA2_TC015020</name>
</gene>
<reference evidence="2 3" key="2">
    <citation type="journal article" date="2010" name="Nucleic Acids Res.">
        <title>BeetleBase in 2010: revisions to provide comprehensive genomic information for Tribolium castaneum.</title>
        <authorList>
            <person name="Kim H.S."/>
            <person name="Murphy T."/>
            <person name="Xia J."/>
            <person name="Caragea D."/>
            <person name="Park Y."/>
            <person name="Beeman R.W."/>
            <person name="Lorenzen M.D."/>
            <person name="Butcher S."/>
            <person name="Manak J.R."/>
            <person name="Brown S.J."/>
        </authorList>
    </citation>
    <scope>GENOME REANNOTATION</scope>
    <source>
        <strain evidence="2 3">Georgia GA2</strain>
    </source>
</reference>
<dbReference type="HOGENOM" id="CLU_1134814_0_0_1"/>
<keyword evidence="3" id="KW-1185">Reference proteome</keyword>
<dbReference type="InParanoid" id="D2A6B1"/>
<reference evidence="2 3" key="1">
    <citation type="journal article" date="2008" name="Nature">
        <title>The genome of the model beetle and pest Tribolium castaneum.</title>
        <authorList>
            <consortium name="Tribolium Genome Sequencing Consortium"/>
            <person name="Richards S."/>
            <person name="Gibbs R.A."/>
            <person name="Weinstock G.M."/>
            <person name="Brown S.J."/>
            <person name="Denell R."/>
            <person name="Beeman R.W."/>
            <person name="Gibbs R."/>
            <person name="Beeman R.W."/>
            <person name="Brown S.J."/>
            <person name="Bucher G."/>
            <person name="Friedrich M."/>
            <person name="Grimmelikhuijzen C.J."/>
            <person name="Klingler M."/>
            <person name="Lorenzen M."/>
            <person name="Richards S."/>
            <person name="Roth S."/>
            <person name="Schroder R."/>
            <person name="Tautz D."/>
            <person name="Zdobnov E.M."/>
            <person name="Muzny D."/>
            <person name="Gibbs R.A."/>
            <person name="Weinstock G.M."/>
            <person name="Attaway T."/>
            <person name="Bell S."/>
            <person name="Buhay C.J."/>
            <person name="Chandrabose M.N."/>
            <person name="Chavez D."/>
            <person name="Clerk-Blankenburg K.P."/>
            <person name="Cree A."/>
            <person name="Dao M."/>
            <person name="Davis C."/>
            <person name="Chacko J."/>
            <person name="Dinh H."/>
            <person name="Dugan-Rocha S."/>
            <person name="Fowler G."/>
            <person name="Garner T.T."/>
            <person name="Garnes J."/>
            <person name="Gnirke A."/>
            <person name="Hawes A."/>
            <person name="Hernandez J."/>
            <person name="Hines S."/>
            <person name="Holder M."/>
            <person name="Hume J."/>
            <person name="Jhangiani S.N."/>
            <person name="Joshi V."/>
            <person name="Khan Z.M."/>
            <person name="Jackson L."/>
            <person name="Kovar C."/>
            <person name="Kowis A."/>
            <person name="Lee S."/>
            <person name="Lewis L.R."/>
            <person name="Margolis J."/>
            <person name="Morgan M."/>
            <person name="Nazareth L.V."/>
            <person name="Nguyen N."/>
            <person name="Okwuonu G."/>
            <person name="Parker D."/>
            <person name="Richards S."/>
            <person name="Ruiz S.J."/>
            <person name="Santibanez J."/>
            <person name="Savard J."/>
            <person name="Scherer S.E."/>
            <person name="Schneider B."/>
            <person name="Sodergren E."/>
            <person name="Tautz D."/>
            <person name="Vattahil S."/>
            <person name="Villasana D."/>
            <person name="White C.S."/>
            <person name="Wright R."/>
            <person name="Park Y."/>
            <person name="Beeman R.W."/>
            <person name="Lord J."/>
            <person name="Oppert B."/>
            <person name="Lorenzen M."/>
            <person name="Brown S."/>
            <person name="Wang L."/>
            <person name="Savard J."/>
            <person name="Tautz D."/>
            <person name="Richards S."/>
            <person name="Weinstock G."/>
            <person name="Gibbs R.A."/>
            <person name="Liu Y."/>
            <person name="Worley K."/>
            <person name="Weinstock G."/>
            <person name="Elsik C.G."/>
            <person name="Reese J.T."/>
            <person name="Elhaik E."/>
            <person name="Landan G."/>
            <person name="Graur D."/>
            <person name="Arensburger P."/>
            <person name="Atkinson P."/>
            <person name="Beeman R.W."/>
            <person name="Beidler J."/>
            <person name="Brown S.J."/>
            <person name="Demuth J.P."/>
            <person name="Drury D.W."/>
            <person name="Du Y.Z."/>
            <person name="Fujiwara H."/>
            <person name="Lorenzen M."/>
            <person name="Maselli V."/>
            <person name="Osanai M."/>
            <person name="Park Y."/>
            <person name="Robertson H.M."/>
            <person name="Tu Z."/>
            <person name="Wang J.J."/>
            <person name="Wang S."/>
            <person name="Richards S."/>
            <person name="Song H."/>
            <person name="Zhang L."/>
            <person name="Sodergren E."/>
            <person name="Werner D."/>
            <person name="Stanke M."/>
            <person name="Morgenstern B."/>
            <person name="Solovyev V."/>
            <person name="Kosarev P."/>
            <person name="Brown G."/>
            <person name="Chen H.C."/>
            <person name="Ermolaeva O."/>
            <person name="Hlavina W."/>
            <person name="Kapustin Y."/>
            <person name="Kiryutin B."/>
            <person name="Kitts P."/>
            <person name="Maglott D."/>
            <person name="Pruitt K."/>
            <person name="Sapojnikov V."/>
            <person name="Souvorov A."/>
            <person name="Mackey A.J."/>
            <person name="Waterhouse R.M."/>
            <person name="Wyder S."/>
            <person name="Zdobnov E.M."/>
            <person name="Zdobnov E.M."/>
            <person name="Wyder S."/>
            <person name="Kriventseva E.V."/>
            <person name="Kadowaki T."/>
            <person name="Bork P."/>
            <person name="Aranda M."/>
            <person name="Bao R."/>
            <person name="Beermann A."/>
            <person name="Berns N."/>
            <person name="Bolognesi R."/>
            <person name="Bonneton F."/>
            <person name="Bopp D."/>
            <person name="Brown S.J."/>
            <person name="Bucher G."/>
            <person name="Butts T."/>
            <person name="Chaumot A."/>
            <person name="Denell R.E."/>
            <person name="Ferrier D.E."/>
            <person name="Friedrich M."/>
            <person name="Gordon C.M."/>
            <person name="Jindra M."/>
            <person name="Klingler M."/>
            <person name="Lan Q."/>
            <person name="Lattorff H.M."/>
            <person name="Laudet V."/>
            <person name="von Levetsow C."/>
            <person name="Liu Z."/>
            <person name="Lutz R."/>
            <person name="Lynch J.A."/>
            <person name="da Fonseca R.N."/>
            <person name="Posnien N."/>
            <person name="Reuter R."/>
            <person name="Roth S."/>
            <person name="Savard J."/>
            <person name="Schinko J.B."/>
            <person name="Schmitt C."/>
            <person name="Schoppmeier M."/>
            <person name="Schroder R."/>
            <person name="Shippy T.D."/>
            <person name="Simonnet F."/>
            <person name="Marques-Souza H."/>
            <person name="Tautz D."/>
            <person name="Tomoyasu Y."/>
            <person name="Trauner J."/>
            <person name="Van der Zee M."/>
            <person name="Vervoort M."/>
            <person name="Wittkopp N."/>
            <person name="Wimmer E.A."/>
            <person name="Yang X."/>
            <person name="Jones A.K."/>
            <person name="Sattelle D.B."/>
            <person name="Ebert P.R."/>
            <person name="Nelson D."/>
            <person name="Scott J.G."/>
            <person name="Beeman R.W."/>
            <person name="Muthukrishnan S."/>
            <person name="Kramer K.J."/>
            <person name="Arakane Y."/>
            <person name="Beeman R.W."/>
            <person name="Zhu Q."/>
            <person name="Hogenkamp D."/>
            <person name="Dixit R."/>
            <person name="Oppert B."/>
            <person name="Jiang H."/>
            <person name="Zou Z."/>
            <person name="Marshall J."/>
            <person name="Elpidina E."/>
            <person name="Vinokurov K."/>
            <person name="Oppert C."/>
            <person name="Zou Z."/>
            <person name="Evans J."/>
            <person name="Lu Z."/>
            <person name="Zhao P."/>
            <person name="Sumathipala N."/>
            <person name="Altincicek B."/>
            <person name="Vilcinskas A."/>
            <person name="Williams M."/>
            <person name="Hultmark D."/>
            <person name="Hetru C."/>
            <person name="Jiang H."/>
            <person name="Grimmelikhuijzen C.J."/>
            <person name="Hauser F."/>
            <person name="Cazzamali G."/>
            <person name="Williamson M."/>
            <person name="Park Y."/>
            <person name="Li B."/>
            <person name="Tanaka Y."/>
            <person name="Predel R."/>
            <person name="Neupert S."/>
            <person name="Schachtner J."/>
            <person name="Verleyen P."/>
            <person name="Raible F."/>
            <person name="Bork P."/>
            <person name="Friedrich M."/>
            <person name="Walden K.K."/>
            <person name="Robertson H.M."/>
            <person name="Angeli S."/>
            <person name="Foret S."/>
            <person name="Bucher G."/>
            <person name="Schuetz S."/>
            <person name="Maleszka R."/>
            <person name="Wimmer E.A."/>
            <person name="Beeman R.W."/>
            <person name="Lorenzen M."/>
            <person name="Tomoyasu Y."/>
            <person name="Miller S.C."/>
            <person name="Grossmann D."/>
            <person name="Bucher G."/>
        </authorList>
    </citation>
    <scope>NUCLEOTIDE SEQUENCE [LARGE SCALE GENOMIC DNA]</scope>
    <source>
        <strain evidence="2 3">Georgia GA2</strain>
    </source>
</reference>
<keyword evidence="1" id="KW-0175">Coiled coil</keyword>